<organism evidence="5">
    <name type="scientific">Soboliphyme baturini</name>
    <dbReference type="NCBI Taxonomy" id="241478"/>
    <lineage>
        <taxon>Eukaryota</taxon>
        <taxon>Metazoa</taxon>
        <taxon>Ecdysozoa</taxon>
        <taxon>Nematoda</taxon>
        <taxon>Enoplea</taxon>
        <taxon>Dorylaimia</taxon>
        <taxon>Dioctophymatida</taxon>
        <taxon>Dioctophymatoidea</taxon>
        <taxon>Soboliphymatidae</taxon>
        <taxon>Soboliphyme</taxon>
    </lineage>
</organism>
<evidence type="ECO:0000259" key="2">
    <source>
        <dbReference type="SMART" id="SM01195"/>
    </source>
</evidence>
<protein>
    <submittedName>
        <fullName evidence="5">FA domain-containing protein</fullName>
    </submittedName>
</protein>
<gene>
    <name evidence="3" type="ORF">SBAD_LOCUS13059</name>
</gene>
<feature type="compositionally biased region" description="Basic and acidic residues" evidence="1">
    <location>
        <begin position="45"/>
        <end position="60"/>
    </location>
</feature>
<feature type="compositionally biased region" description="Low complexity" evidence="1">
    <location>
        <begin position="82"/>
        <end position="92"/>
    </location>
</feature>
<proteinExistence type="predicted"/>
<evidence type="ECO:0000313" key="5">
    <source>
        <dbReference type="WBParaSite" id="SBAD_0001347501-mRNA-1"/>
    </source>
</evidence>
<evidence type="ECO:0000256" key="1">
    <source>
        <dbReference type="SAM" id="MobiDB-lite"/>
    </source>
</evidence>
<sequence length="92" mass="10496">MRLGSRFRYTGKTEWGVTKDGNLCHRENNFERRPSQRYGPRQSHATREKQKRQERVEKQPQSESAAVHSSIPPTSTPPLPPAAAKTTENPLL</sequence>
<reference evidence="3" key="2">
    <citation type="submission" date="2018-11" db="EMBL/GenBank/DDBJ databases">
        <authorList>
            <consortium name="Pathogen Informatics"/>
        </authorList>
    </citation>
    <scope>NUCLEOTIDE SEQUENCE [LARGE SCALE GENOMIC DNA]</scope>
</reference>
<keyword evidence="4" id="KW-1185">Reference proteome</keyword>
<reference evidence="5" key="1">
    <citation type="submission" date="2016-06" db="UniProtKB">
        <authorList>
            <consortium name="WormBaseParasite"/>
        </authorList>
    </citation>
    <scope>IDENTIFICATION</scope>
</reference>
<dbReference type="OrthoDB" id="6235974at2759"/>
<dbReference type="AlphaFoldDB" id="A0A183JB11"/>
<name>A0A183JB11_9BILA</name>
<accession>A0A183JB11</accession>
<dbReference type="WBParaSite" id="SBAD_0001347501-mRNA-1">
    <property type="protein sequence ID" value="SBAD_0001347501-mRNA-1"/>
    <property type="gene ID" value="SBAD_0001347501"/>
</dbReference>
<feature type="region of interest" description="Disordered" evidence="1">
    <location>
        <begin position="1"/>
        <end position="92"/>
    </location>
</feature>
<evidence type="ECO:0000313" key="3">
    <source>
        <dbReference type="EMBL" id="VDP53676.1"/>
    </source>
</evidence>
<dbReference type="InterPro" id="IPR014847">
    <property type="entry name" value="FA"/>
</dbReference>
<feature type="domain" description="FERM adjacent" evidence="2">
    <location>
        <begin position="1"/>
        <end position="43"/>
    </location>
</feature>
<evidence type="ECO:0000313" key="4">
    <source>
        <dbReference type="Proteomes" id="UP000270296"/>
    </source>
</evidence>
<feature type="compositionally biased region" description="Basic and acidic residues" evidence="1">
    <location>
        <begin position="22"/>
        <end position="34"/>
    </location>
</feature>
<dbReference type="EMBL" id="UZAM01019974">
    <property type="protein sequence ID" value="VDP53676.1"/>
    <property type="molecule type" value="Genomic_DNA"/>
</dbReference>
<dbReference type="Proteomes" id="UP000270296">
    <property type="component" value="Unassembled WGS sequence"/>
</dbReference>
<dbReference type="Pfam" id="PF08736">
    <property type="entry name" value="FA"/>
    <property type="match status" value="1"/>
</dbReference>
<dbReference type="SMART" id="SM01195">
    <property type="entry name" value="FA"/>
    <property type="match status" value="1"/>
</dbReference>